<keyword evidence="3" id="KW-1185">Reference proteome</keyword>
<name>A0A4P6MU65_9MICO</name>
<feature type="domain" description="HEPN" evidence="1">
    <location>
        <begin position="32"/>
        <end position="142"/>
    </location>
</feature>
<dbReference type="InterPro" id="IPR007842">
    <property type="entry name" value="HEPN_dom"/>
</dbReference>
<dbReference type="OrthoDB" id="3728235at2"/>
<dbReference type="AlphaFoldDB" id="A0A4P6MU65"/>
<reference evidence="2 3" key="1">
    <citation type="submission" date="2019-02" db="EMBL/GenBank/DDBJ databases">
        <title>Genomic data mining of an Antarctic deep-sea actinobacterium, Janibacterlimosus P3-3-X1.</title>
        <authorList>
            <person name="Liao L."/>
            <person name="Chen B."/>
        </authorList>
    </citation>
    <scope>NUCLEOTIDE SEQUENCE [LARGE SCALE GENOMIC DNA]</scope>
    <source>
        <strain evidence="2 3">P3-3-X1</strain>
    </source>
</reference>
<dbReference type="RefSeq" id="WP_130630482.1">
    <property type="nucleotide sequence ID" value="NZ_CP036164.1"/>
</dbReference>
<evidence type="ECO:0000313" key="2">
    <source>
        <dbReference type="EMBL" id="QBF47291.1"/>
    </source>
</evidence>
<dbReference type="KEGG" id="jli:EXU32_14175"/>
<accession>A0A4P6MU65</accession>
<dbReference type="Proteomes" id="UP000290408">
    <property type="component" value="Chromosome"/>
</dbReference>
<sequence>MSPWQTGRDVIDELLANRRIERRAGADTGVGALIGRARQQLRSARMLLEDDPVTAYTTAYDAAKHAGMAVLAEQNLRATSAGGHVAIERALNAQFPVFKDYRRLRQRRNELDYPTSAEDFSSSEESARAITRAEAIVDAAEQLITQKVLTTYD</sequence>
<evidence type="ECO:0000313" key="3">
    <source>
        <dbReference type="Proteomes" id="UP000290408"/>
    </source>
</evidence>
<dbReference type="Gene3D" id="1.20.120.330">
    <property type="entry name" value="Nucleotidyltransferases domain 2"/>
    <property type="match status" value="1"/>
</dbReference>
<dbReference type="Pfam" id="PF05168">
    <property type="entry name" value="HEPN"/>
    <property type="match status" value="1"/>
</dbReference>
<protein>
    <submittedName>
        <fullName evidence="2">HEPN domain-containing protein</fullName>
    </submittedName>
</protein>
<proteinExistence type="predicted"/>
<organism evidence="2 3">
    <name type="scientific">Janibacter limosus</name>
    <dbReference type="NCBI Taxonomy" id="53458"/>
    <lineage>
        <taxon>Bacteria</taxon>
        <taxon>Bacillati</taxon>
        <taxon>Actinomycetota</taxon>
        <taxon>Actinomycetes</taxon>
        <taxon>Micrococcales</taxon>
        <taxon>Intrasporangiaceae</taxon>
        <taxon>Janibacter</taxon>
    </lineage>
</organism>
<gene>
    <name evidence="2" type="ORF">EXU32_14175</name>
</gene>
<evidence type="ECO:0000259" key="1">
    <source>
        <dbReference type="Pfam" id="PF05168"/>
    </source>
</evidence>
<dbReference type="EMBL" id="CP036164">
    <property type="protein sequence ID" value="QBF47291.1"/>
    <property type="molecule type" value="Genomic_DNA"/>
</dbReference>